<comment type="caution">
    <text evidence="3">The sequence shown here is derived from an EMBL/GenBank/DDBJ whole genome shotgun (WGS) entry which is preliminary data.</text>
</comment>
<dbReference type="RefSeq" id="WP_182614079.1">
    <property type="nucleotide sequence ID" value="NZ_BAAATF010000012.1"/>
</dbReference>
<name>A0A7W3J506_9MICO</name>
<dbReference type="Gene3D" id="3.90.226.10">
    <property type="entry name" value="2-enoyl-CoA Hydratase, Chain A, domain 1"/>
    <property type="match status" value="1"/>
</dbReference>
<dbReference type="CDD" id="cd06558">
    <property type="entry name" value="crotonase-like"/>
    <property type="match status" value="1"/>
</dbReference>
<dbReference type="InterPro" id="IPR029045">
    <property type="entry name" value="ClpP/crotonase-like_dom_sf"/>
</dbReference>
<evidence type="ECO:0000313" key="4">
    <source>
        <dbReference type="Proteomes" id="UP000540568"/>
    </source>
</evidence>
<dbReference type="PANTHER" id="PTHR43149:SF1">
    <property type="entry name" value="DELTA(3,5)-DELTA(2,4)-DIENOYL-COA ISOMERASE, MITOCHONDRIAL"/>
    <property type="match status" value="1"/>
</dbReference>
<evidence type="ECO:0000256" key="2">
    <source>
        <dbReference type="RuleBase" id="RU003707"/>
    </source>
</evidence>
<dbReference type="Pfam" id="PF00378">
    <property type="entry name" value="ECH_1"/>
    <property type="match status" value="1"/>
</dbReference>
<dbReference type="EMBL" id="JACGWV010000001">
    <property type="protein sequence ID" value="MBA8806332.1"/>
    <property type="molecule type" value="Genomic_DNA"/>
</dbReference>
<reference evidence="3 4" key="1">
    <citation type="submission" date="2020-07" db="EMBL/GenBank/DDBJ databases">
        <title>Sequencing the genomes of 1000 actinobacteria strains.</title>
        <authorList>
            <person name="Klenk H.-P."/>
        </authorList>
    </citation>
    <scope>NUCLEOTIDE SEQUENCE [LARGE SCALE GENOMIC DNA]</scope>
    <source>
        <strain evidence="3 4">DSM 44121</strain>
    </source>
</reference>
<dbReference type="NCBIfam" id="NF005699">
    <property type="entry name" value="PRK07509.1"/>
    <property type="match status" value="1"/>
</dbReference>
<dbReference type="SUPFAM" id="SSF52096">
    <property type="entry name" value="ClpP/crotonase"/>
    <property type="match status" value="1"/>
</dbReference>
<dbReference type="AlphaFoldDB" id="A0A7W3J506"/>
<proteinExistence type="inferred from homology"/>
<dbReference type="InterPro" id="IPR001753">
    <property type="entry name" value="Enoyl-CoA_hydra/iso"/>
</dbReference>
<evidence type="ECO:0000313" key="3">
    <source>
        <dbReference type="EMBL" id="MBA8806332.1"/>
    </source>
</evidence>
<sequence length="266" mass="28191">MNASSTTPGGPSGSGIACTLSDGIADVRLDRPDKLNALSLGMLGELRATARRLRHEPGLRAVVLSGNGRSFCAGLDLGSAARNPAAVARAFVPTPRGTNLFQEACWAWRRLPVPVIAAVHGHVIGAGVQIALAADLRLTAPDARWSVKEVERGLVPDMSGIRALTQLVGIETAKRLTFTAEEFTGADAGRLGLAGTVTDTPLDEAFALAGRIAERRPEAVAAAKRLFDRRWSSGDRRTFAAERREQLRLLPGAMRALQRMRGGDAG</sequence>
<keyword evidence="4" id="KW-1185">Reference proteome</keyword>
<dbReference type="PANTHER" id="PTHR43149">
    <property type="entry name" value="ENOYL-COA HYDRATASE"/>
    <property type="match status" value="1"/>
</dbReference>
<dbReference type="Proteomes" id="UP000540568">
    <property type="component" value="Unassembled WGS sequence"/>
</dbReference>
<dbReference type="InterPro" id="IPR045002">
    <property type="entry name" value="Ech1-like"/>
</dbReference>
<gene>
    <name evidence="3" type="ORF">FHX71_000274</name>
</gene>
<dbReference type="InterPro" id="IPR018376">
    <property type="entry name" value="Enoyl-CoA_hyd/isom_CS"/>
</dbReference>
<dbReference type="GO" id="GO:0016853">
    <property type="term" value="F:isomerase activity"/>
    <property type="evidence" value="ECO:0007669"/>
    <property type="project" value="InterPro"/>
</dbReference>
<comment type="similarity">
    <text evidence="1 2">Belongs to the enoyl-CoA hydratase/isomerase family.</text>
</comment>
<accession>A0A7W3J506</accession>
<organism evidence="3 4">
    <name type="scientific">Promicromonospora sukumoe</name>
    <dbReference type="NCBI Taxonomy" id="88382"/>
    <lineage>
        <taxon>Bacteria</taxon>
        <taxon>Bacillati</taxon>
        <taxon>Actinomycetota</taxon>
        <taxon>Actinomycetes</taxon>
        <taxon>Micrococcales</taxon>
        <taxon>Promicromonosporaceae</taxon>
        <taxon>Promicromonospora</taxon>
    </lineage>
</organism>
<dbReference type="PROSITE" id="PS00166">
    <property type="entry name" value="ENOYL_COA_HYDRATASE"/>
    <property type="match status" value="1"/>
</dbReference>
<evidence type="ECO:0000256" key="1">
    <source>
        <dbReference type="ARBA" id="ARBA00005254"/>
    </source>
</evidence>
<protein>
    <submittedName>
        <fullName evidence="3">Enoyl-CoA hydratase/carnithine racemase</fullName>
    </submittedName>
</protein>